<dbReference type="EMBL" id="AMXN01000003">
    <property type="protein sequence ID" value="ELS61408.1"/>
    <property type="molecule type" value="Genomic_DNA"/>
</dbReference>
<accession>A0A9W5LII7</accession>
<dbReference type="Proteomes" id="UP000011182">
    <property type="component" value="Unassembled WGS sequence"/>
</dbReference>
<name>A0A9W5LII7_9BACI</name>
<protein>
    <submittedName>
        <fullName evidence="1">Uncharacterized protein</fullName>
    </submittedName>
</protein>
<reference evidence="1 2" key="1">
    <citation type="journal article" date="2014" name="Syst. Appl. Microbiol.">
        <title>Genomic insights into the taxonomic status of the three subspecies of Bacillus subtilis.</title>
        <authorList>
            <person name="Yi H."/>
            <person name="Chun J."/>
            <person name="Cha C.J."/>
        </authorList>
    </citation>
    <scope>NUCLEOTIDE SEQUENCE [LARGE SCALE GENOMIC DNA]</scope>
    <source>
        <strain evidence="1 2">KCTC 13429</strain>
    </source>
</reference>
<evidence type="ECO:0000313" key="1">
    <source>
        <dbReference type="EMBL" id="ELS61408.1"/>
    </source>
</evidence>
<proteinExistence type="predicted"/>
<dbReference type="AlphaFoldDB" id="A0A9W5LII7"/>
<sequence length="60" mass="7006">MIITMILSNHIKNITKSLKHLFIPPVTYRGFFIYKNMSLDKSILLLKSESSLFPIYVKMS</sequence>
<gene>
    <name evidence="1" type="ORF">BSI_17790</name>
</gene>
<keyword evidence="2" id="KW-1185">Reference proteome</keyword>
<evidence type="ECO:0000313" key="2">
    <source>
        <dbReference type="Proteomes" id="UP000011182"/>
    </source>
</evidence>
<organism evidence="1 2">
    <name type="scientific">Bacillus inaquosorum KCTC 13429</name>
    <dbReference type="NCBI Taxonomy" id="1236548"/>
    <lineage>
        <taxon>Bacteria</taxon>
        <taxon>Bacillati</taxon>
        <taxon>Bacillota</taxon>
        <taxon>Bacilli</taxon>
        <taxon>Bacillales</taxon>
        <taxon>Bacillaceae</taxon>
        <taxon>Bacillus</taxon>
    </lineage>
</organism>
<comment type="caution">
    <text evidence="1">The sequence shown here is derived from an EMBL/GenBank/DDBJ whole genome shotgun (WGS) entry which is preliminary data.</text>
</comment>